<organism evidence="1 2">
    <name type="scientific">Perilla frutescens var. hirtella</name>
    <name type="common">Perilla citriodora</name>
    <name type="synonym">Perilla setoyensis</name>
    <dbReference type="NCBI Taxonomy" id="608512"/>
    <lineage>
        <taxon>Eukaryota</taxon>
        <taxon>Viridiplantae</taxon>
        <taxon>Streptophyta</taxon>
        <taxon>Embryophyta</taxon>
        <taxon>Tracheophyta</taxon>
        <taxon>Spermatophyta</taxon>
        <taxon>Magnoliopsida</taxon>
        <taxon>eudicotyledons</taxon>
        <taxon>Gunneridae</taxon>
        <taxon>Pentapetalae</taxon>
        <taxon>asterids</taxon>
        <taxon>lamiids</taxon>
        <taxon>Lamiales</taxon>
        <taxon>Lamiaceae</taxon>
        <taxon>Nepetoideae</taxon>
        <taxon>Elsholtzieae</taxon>
        <taxon>Perilla</taxon>
    </lineage>
</organism>
<accession>A0AAD4JQ68</accession>
<protein>
    <submittedName>
        <fullName evidence="1">Uncharacterized protein</fullName>
    </submittedName>
</protein>
<proteinExistence type="predicted"/>
<sequence length="77" mass="8613">MIRASGKTMRSCGENLKCCGLNYFKYIPNGDLRMQNGNSGELRLTSCMSSSEVGLYELAADVLSVLVQWRKWSTLTE</sequence>
<dbReference type="AlphaFoldDB" id="A0AAD4JQ68"/>
<gene>
    <name evidence="1" type="ORF">C2S53_016277</name>
</gene>
<evidence type="ECO:0000313" key="2">
    <source>
        <dbReference type="Proteomes" id="UP001190926"/>
    </source>
</evidence>
<reference evidence="1 2" key="1">
    <citation type="journal article" date="2021" name="Nat. Commun.">
        <title>Incipient diploidization of the medicinal plant Perilla within 10,000 years.</title>
        <authorList>
            <person name="Zhang Y."/>
            <person name="Shen Q."/>
            <person name="Leng L."/>
            <person name="Zhang D."/>
            <person name="Chen S."/>
            <person name="Shi Y."/>
            <person name="Ning Z."/>
            <person name="Chen S."/>
        </authorList>
    </citation>
    <scope>NUCLEOTIDE SEQUENCE [LARGE SCALE GENOMIC DNA]</scope>
    <source>
        <strain evidence="2">cv. PC099</strain>
    </source>
</reference>
<comment type="caution">
    <text evidence="1">The sequence shown here is derived from an EMBL/GenBank/DDBJ whole genome shotgun (WGS) entry which is preliminary data.</text>
</comment>
<dbReference type="EMBL" id="SDAM02000019">
    <property type="protein sequence ID" value="KAH6837105.1"/>
    <property type="molecule type" value="Genomic_DNA"/>
</dbReference>
<dbReference type="Proteomes" id="UP001190926">
    <property type="component" value="Unassembled WGS sequence"/>
</dbReference>
<evidence type="ECO:0000313" key="1">
    <source>
        <dbReference type="EMBL" id="KAH6837105.1"/>
    </source>
</evidence>
<name>A0AAD4JQ68_PERFH</name>
<keyword evidence="2" id="KW-1185">Reference proteome</keyword>